<dbReference type="Gramene" id="OE9A111213T1">
    <property type="protein sequence ID" value="OE9A111213C1"/>
    <property type="gene ID" value="OE9A111213"/>
</dbReference>
<evidence type="ECO:0000313" key="2">
    <source>
        <dbReference type="Proteomes" id="UP000594638"/>
    </source>
</evidence>
<name>A0A8S0P8G6_OLEEU</name>
<gene>
    <name evidence="1" type="ORF">OLEA9_A111213</name>
</gene>
<proteinExistence type="predicted"/>
<comment type="caution">
    <text evidence="1">The sequence shown here is derived from an EMBL/GenBank/DDBJ whole genome shotgun (WGS) entry which is preliminary data.</text>
</comment>
<accession>A0A8S0P8G6</accession>
<dbReference type="OrthoDB" id="10624336at2759"/>
<dbReference type="SUPFAM" id="SSF53187">
    <property type="entry name" value="Zn-dependent exopeptidases"/>
    <property type="match status" value="1"/>
</dbReference>
<protein>
    <submittedName>
        <fullName evidence="1">Uncharacterized protein</fullName>
    </submittedName>
</protein>
<keyword evidence="2" id="KW-1185">Reference proteome</keyword>
<evidence type="ECO:0000313" key="1">
    <source>
        <dbReference type="EMBL" id="CAA2934561.1"/>
    </source>
</evidence>
<reference evidence="1 2" key="1">
    <citation type="submission" date="2019-12" db="EMBL/GenBank/DDBJ databases">
        <authorList>
            <person name="Alioto T."/>
            <person name="Alioto T."/>
            <person name="Gomez Garrido J."/>
        </authorList>
    </citation>
    <scope>NUCLEOTIDE SEQUENCE [LARGE SCALE GENOMIC DNA]</scope>
</reference>
<dbReference type="AlphaFoldDB" id="A0A8S0P8G6"/>
<organism evidence="1 2">
    <name type="scientific">Olea europaea subsp. europaea</name>
    <dbReference type="NCBI Taxonomy" id="158383"/>
    <lineage>
        <taxon>Eukaryota</taxon>
        <taxon>Viridiplantae</taxon>
        <taxon>Streptophyta</taxon>
        <taxon>Embryophyta</taxon>
        <taxon>Tracheophyta</taxon>
        <taxon>Spermatophyta</taxon>
        <taxon>Magnoliopsida</taxon>
        <taxon>eudicotyledons</taxon>
        <taxon>Gunneridae</taxon>
        <taxon>Pentapetalae</taxon>
        <taxon>asterids</taxon>
        <taxon>lamiids</taxon>
        <taxon>Lamiales</taxon>
        <taxon>Oleaceae</taxon>
        <taxon>Oleeae</taxon>
        <taxon>Olea</taxon>
    </lineage>
</organism>
<sequence>MGISYKYPIAVTGVIGSIGSGKPSFVFIRADMDALPIQGSYYFKYLMGFSIDHYLYVIINNFLDSLLNGTVGSGNLLLLHVAAGKDASNNILDMLTDDPRKLNVIKLDFIIYSLGHLIILFKLQGNYDFKYLVDFSVDLDSYAVVNNLLDALFSGIGGAEEQPLLNFGLQEIGLLHQVVQKNSRSPVALLLRYALEIIAGSKNSTLLPVATGRDGSEDILNTLTNDPRKALCYVCLAFRAFLFGGAGFGIVNLETHGLIGEIEAQVQIMGDDLLIINPMKYNFLNA</sequence>
<dbReference type="EMBL" id="CACTIH010000016">
    <property type="protein sequence ID" value="CAA2934561.1"/>
    <property type="molecule type" value="Genomic_DNA"/>
</dbReference>
<dbReference type="Proteomes" id="UP000594638">
    <property type="component" value="Unassembled WGS sequence"/>
</dbReference>
<dbReference type="Gene3D" id="3.40.630.10">
    <property type="entry name" value="Zn peptidases"/>
    <property type="match status" value="1"/>
</dbReference>